<evidence type="ECO:0000259" key="2">
    <source>
        <dbReference type="Pfam" id="PF08327"/>
    </source>
</evidence>
<evidence type="ECO:0000313" key="4">
    <source>
        <dbReference type="EMBL" id="MBB6128743.1"/>
    </source>
</evidence>
<evidence type="ECO:0000256" key="1">
    <source>
        <dbReference type="ARBA" id="ARBA00006817"/>
    </source>
</evidence>
<dbReference type="AlphaFoldDB" id="A0A841JC92"/>
<gene>
    <name evidence="4" type="ORF">HDF22_002866</name>
    <name evidence="3" type="ORF">HDF23_003900</name>
</gene>
<comment type="caution">
    <text evidence="4">The sequence shown here is derived from an EMBL/GenBank/DDBJ whole genome shotgun (WGS) entry which is preliminary data.</text>
</comment>
<dbReference type="Pfam" id="PF08327">
    <property type="entry name" value="AHSA1"/>
    <property type="match status" value="1"/>
</dbReference>
<accession>A0A841JC92</accession>
<reference evidence="5 6" key="1">
    <citation type="submission" date="2020-08" db="EMBL/GenBank/DDBJ databases">
        <title>Genomic Encyclopedia of Type Strains, Phase IV (KMG-V): Genome sequencing to study the core and pangenomes of soil and plant-associated prokaryotes.</title>
        <authorList>
            <person name="Whitman W."/>
        </authorList>
    </citation>
    <scope>NUCLEOTIDE SEQUENCE [LARGE SCALE GENOMIC DNA]</scope>
    <source>
        <strain evidence="3 5">ANJLi2</strain>
        <strain evidence="4 6">MP601</strain>
    </source>
</reference>
<dbReference type="CDD" id="cd07814">
    <property type="entry name" value="SRPBCC_CalC_Aha1-like"/>
    <property type="match status" value="1"/>
</dbReference>
<evidence type="ECO:0000313" key="3">
    <source>
        <dbReference type="EMBL" id="MBB6111133.1"/>
    </source>
</evidence>
<dbReference type="SUPFAM" id="SSF55961">
    <property type="entry name" value="Bet v1-like"/>
    <property type="match status" value="1"/>
</dbReference>
<evidence type="ECO:0000313" key="5">
    <source>
        <dbReference type="Proteomes" id="UP000541583"/>
    </source>
</evidence>
<keyword evidence="5" id="KW-1185">Reference proteome</keyword>
<feature type="domain" description="Activator of Hsp90 ATPase homologue 1/2-like C-terminal" evidence="2">
    <location>
        <begin position="17"/>
        <end position="148"/>
    </location>
</feature>
<comment type="similarity">
    <text evidence="1">Belongs to the AHA1 family.</text>
</comment>
<dbReference type="RefSeq" id="WP_175614137.1">
    <property type="nucleotide sequence ID" value="NZ_FTMG01000010.1"/>
</dbReference>
<proteinExistence type="inferred from homology"/>
<organism evidence="4 6">
    <name type="scientific">Mucilaginibacter lappiensis</name>
    <dbReference type="NCBI Taxonomy" id="354630"/>
    <lineage>
        <taxon>Bacteria</taxon>
        <taxon>Pseudomonadati</taxon>
        <taxon>Bacteroidota</taxon>
        <taxon>Sphingobacteriia</taxon>
        <taxon>Sphingobacteriales</taxon>
        <taxon>Sphingobacteriaceae</taxon>
        <taxon>Mucilaginibacter</taxon>
    </lineage>
</organism>
<dbReference type="InterPro" id="IPR023393">
    <property type="entry name" value="START-like_dom_sf"/>
</dbReference>
<dbReference type="Gene3D" id="3.30.530.20">
    <property type="match status" value="1"/>
</dbReference>
<evidence type="ECO:0000313" key="6">
    <source>
        <dbReference type="Proteomes" id="UP000548326"/>
    </source>
</evidence>
<dbReference type="InterPro" id="IPR013538">
    <property type="entry name" value="ASHA1/2-like_C"/>
</dbReference>
<dbReference type="EMBL" id="JACHCA010000007">
    <property type="protein sequence ID" value="MBB6128743.1"/>
    <property type="molecule type" value="Genomic_DNA"/>
</dbReference>
<sequence length="165" mass="19146">MTDNRWTNFKLTADFNTNVRNIYEAWATPAGLESWFLRQADFFTIVGRQREKDEFISKEDTYSWYWHGFDDNAVENGQVLENNGSDLLKFTFTGGSIVTIDIQNKYGLTLIELTQENIPMEDDPAKNLYVQCQLGWTFYLTNLKSVIEGGKDLRNKRVDVSTSFK</sequence>
<dbReference type="Proteomes" id="UP000548326">
    <property type="component" value="Unassembled WGS sequence"/>
</dbReference>
<dbReference type="Proteomes" id="UP000541583">
    <property type="component" value="Unassembled WGS sequence"/>
</dbReference>
<dbReference type="EMBL" id="JACHCB010000010">
    <property type="protein sequence ID" value="MBB6111133.1"/>
    <property type="molecule type" value="Genomic_DNA"/>
</dbReference>
<name>A0A841JC92_9SPHI</name>
<protein>
    <submittedName>
        <fullName evidence="4">Uncharacterized protein YndB with AHSA1/START domain</fullName>
    </submittedName>
</protein>